<dbReference type="PANTHER" id="PTHR11361">
    <property type="entry name" value="DNA MISMATCH REPAIR PROTEIN MUTS FAMILY MEMBER"/>
    <property type="match status" value="1"/>
</dbReference>
<dbReference type="InterPro" id="IPR027417">
    <property type="entry name" value="P-loop_NTPase"/>
</dbReference>
<keyword evidence="4" id="KW-0175">Coiled coil</keyword>
<reference evidence="6" key="2">
    <citation type="journal article" date="2021" name="Microbiol. Resour. Announc.">
        <title>Complete Genome Sequence of Polycladomyces abyssicola JIR-001T, Isolated from Hemipelagic Sediment in Deep Seawater.</title>
        <authorList>
            <person name="Tsubouchi T."/>
            <person name="Kaneko Y."/>
        </authorList>
    </citation>
    <scope>NUCLEOTIDE SEQUENCE</scope>
    <source>
        <strain evidence="6">JIR-001</strain>
    </source>
</reference>
<dbReference type="GO" id="GO:0030983">
    <property type="term" value="F:mismatched DNA binding"/>
    <property type="evidence" value="ECO:0007669"/>
    <property type="project" value="InterPro"/>
</dbReference>
<accession>A0A8D5ZP24</accession>
<feature type="domain" description="DNA mismatch repair proteins mutS family" evidence="5">
    <location>
        <begin position="335"/>
        <end position="530"/>
    </location>
</feature>
<dbReference type="SMART" id="SM00534">
    <property type="entry name" value="MUTSac"/>
    <property type="match status" value="1"/>
</dbReference>
<name>A0A8D5ZP24_9BACL</name>
<feature type="coiled-coil region" evidence="4">
    <location>
        <begin position="157"/>
        <end position="184"/>
    </location>
</feature>
<dbReference type="SUPFAM" id="SSF52540">
    <property type="entry name" value="P-loop containing nucleoside triphosphate hydrolases"/>
    <property type="match status" value="1"/>
</dbReference>
<protein>
    <recommendedName>
        <fullName evidence="5">DNA mismatch repair proteins mutS family domain-containing protein</fullName>
    </recommendedName>
</protein>
<keyword evidence="3" id="KW-0238">DNA-binding</keyword>
<dbReference type="InterPro" id="IPR000432">
    <property type="entry name" value="DNA_mismatch_repair_MutS_C"/>
</dbReference>
<evidence type="ECO:0000256" key="1">
    <source>
        <dbReference type="ARBA" id="ARBA00022741"/>
    </source>
</evidence>
<organism evidence="6 7">
    <name type="scientific">Polycladomyces abyssicola</name>
    <dbReference type="NCBI Taxonomy" id="1125966"/>
    <lineage>
        <taxon>Bacteria</taxon>
        <taxon>Bacillati</taxon>
        <taxon>Bacillota</taxon>
        <taxon>Bacilli</taxon>
        <taxon>Bacillales</taxon>
        <taxon>Thermoactinomycetaceae</taxon>
        <taxon>Polycladomyces</taxon>
    </lineage>
</organism>
<dbReference type="EMBL" id="AP024601">
    <property type="protein sequence ID" value="BCU83340.1"/>
    <property type="molecule type" value="Genomic_DNA"/>
</dbReference>
<evidence type="ECO:0000256" key="3">
    <source>
        <dbReference type="ARBA" id="ARBA00023125"/>
    </source>
</evidence>
<evidence type="ECO:0000313" key="6">
    <source>
        <dbReference type="EMBL" id="BCU83340.1"/>
    </source>
</evidence>
<keyword evidence="2" id="KW-0067">ATP-binding</keyword>
<dbReference type="InterPro" id="IPR036187">
    <property type="entry name" value="DNA_mismatch_repair_MutS_sf"/>
</dbReference>
<dbReference type="AlphaFoldDB" id="A0A8D5ZP24"/>
<evidence type="ECO:0000256" key="4">
    <source>
        <dbReference type="SAM" id="Coils"/>
    </source>
</evidence>
<gene>
    <name evidence="6" type="ORF">JIR001_31230</name>
</gene>
<evidence type="ECO:0000256" key="2">
    <source>
        <dbReference type="ARBA" id="ARBA00022840"/>
    </source>
</evidence>
<sequence>MWMDEKTGQALSWPEIWSLFQPITPFGQRAKRSLAPFVPGQEAAWQESLQELEGLMNTARQPEWREAVEACLRHLPDVEPIFYRLERGEVPGLSEWFQLKQWLWHMHRWAKCLIRQSLHEWISPGDVNRIEACLHKLDPRPQLGPAFRLDDSFDPELADLRRRREACERNIREYREALAREIEQLTGVCRNREGEWVVDRRSPEATKLSAMNALTPVRETPFDVVYHAKPTLQEQQWMAEQERIDERIKEVEAAVLARLAAALRPDIPLMLDWLASVTRFDLQWARLRLAERWNGSRPRRSDGPIRLKGAVHPVLAERLAEHGYTFTPLDLEVKRGVTVIIGPNMGGKTVAMKTLGVVVALAHYGFFVPAKICELPLIPFLAGMIGDDQDAEAGLSTFGAEMTRLGVLLRRRPGGLLLLDEVGRGTNPAEGAALSTAVTAHLACGEHWAVHVTHHHEVLEVTGIRGYRTAGWKRPPDTSAFHRTENWREWIDYRLMPLEAGDEIPCQATVVARLMGMPEAVVRDAERRLVSQRKKSTR</sequence>
<dbReference type="PANTHER" id="PTHR11361:SF34">
    <property type="entry name" value="DNA MISMATCH REPAIR PROTEIN MSH1, MITOCHONDRIAL"/>
    <property type="match status" value="1"/>
</dbReference>
<dbReference type="GO" id="GO:0140664">
    <property type="term" value="F:ATP-dependent DNA damage sensor activity"/>
    <property type="evidence" value="ECO:0007669"/>
    <property type="project" value="InterPro"/>
</dbReference>
<keyword evidence="7" id="KW-1185">Reference proteome</keyword>
<dbReference type="GO" id="GO:0005524">
    <property type="term" value="F:ATP binding"/>
    <property type="evidence" value="ECO:0007669"/>
    <property type="project" value="UniProtKB-KW"/>
</dbReference>
<evidence type="ECO:0000259" key="5">
    <source>
        <dbReference type="SMART" id="SM00534"/>
    </source>
</evidence>
<proteinExistence type="predicted"/>
<dbReference type="InterPro" id="IPR045076">
    <property type="entry name" value="MutS"/>
</dbReference>
<dbReference type="GO" id="GO:0006298">
    <property type="term" value="P:mismatch repair"/>
    <property type="evidence" value="ECO:0007669"/>
    <property type="project" value="InterPro"/>
</dbReference>
<dbReference type="SUPFAM" id="SSF48334">
    <property type="entry name" value="DNA repair protein MutS, domain III"/>
    <property type="match status" value="1"/>
</dbReference>
<dbReference type="Proteomes" id="UP000677436">
    <property type="component" value="Chromosome"/>
</dbReference>
<dbReference type="RefSeq" id="WP_212773567.1">
    <property type="nucleotide sequence ID" value="NZ_AP024601.1"/>
</dbReference>
<keyword evidence="1" id="KW-0547">Nucleotide-binding</keyword>
<reference evidence="6" key="1">
    <citation type="journal article" date="2013" name="Int. J. Syst. Evol. Microbiol.">
        <title>Polycladomyces abyssicola gen. nov., sp. nov., a thermophilic filamentous bacterium isolated from hemipelagic sediment.</title>
        <authorList>
            <person name="Tsubouchi T."/>
            <person name="Shimane Y."/>
            <person name="Mori K."/>
            <person name="Usui K."/>
            <person name="Hiraki T."/>
            <person name="Tame A."/>
            <person name="Uematsu K."/>
            <person name="Maruyama T."/>
            <person name="Hatada Y."/>
        </authorList>
    </citation>
    <scope>NUCLEOTIDE SEQUENCE</scope>
    <source>
        <strain evidence="6">JIR-001</strain>
    </source>
</reference>
<dbReference type="Pfam" id="PF00488">
    <property type="entry name" value="MutS_V"/>
    <property type="match status" value="1"/>
</dbReference>
<dbReference type="KEGG" id="pabs:JIR001_31230"/>
<evidence type="ECO:0000313" key="7">
    <source>
        <dbReference type="Proteomes" id="UP000677436"/>
    </source>
</evidence>
<dbReference type="Gene3D" id="3.40.50.300">
    <property type="entry name" value="P-loop containing nucleotide triphosphate hydrolases"/>
    <property type="match status" value="1"/>
</dbReference>